<feature type="compositionally biased region" description="Polar residues" evidence="4">
    <location>
        <begin position="98"/>
        <end position="130"/>
    </location>
</feature>
<dbReference type="InterPro" id="IPR045109">
    <property type="entry name" value="LSDs-like"/>
</dbReference>
<dbReference type="STRING" id="6182.A0A4Z2D695"/>
<dbReference type="GO" id="GO:0032454">
    <property type="term" value="F:histone H3K9 demethylase activity"/>
    <property type="evidence" value="ECO:0007669"/>
    <property type="project" value="InterPro"/>
</dbReference>
<dbReference type="GO" id="GO:0003712">
    <property type="term" value="F:transcription coregulator activity"/>
    <property type="evidence" value="ECO:0007669"/>
    <property type="project" value="TreeGrafter"/>
</dbReference>
<comment type="subcellular location">
    <subcellularLocation>
        <location evidence="1">Nucleus</location>
    </subcellularLocation>
</comment>
<evidence type="ECO:0000259" key="5">
    <source>
        <dbReference type="PROSITE" id="PS51184"/>
    </source>
</evidence>
<feature type="compositionally biased region" description="Basic and acidic residues" evidence="4">
    <location>
        <begin position="1357"/>
        <end position="1371"/>
    </location>
</feature>
<evidence type="ECO:0000256" key="2">
    <source>
        <dbReference type="ARBA" id="ARBA00022723"/>
    </source>
</evidence>
<dbReference type="InterPro" id="IPR003347">
    <property type="entry name" value="JmjC_dom"/>
</dbReference>
<dbReference type="GO" id="GO:0031490">
    <property type="term" value="F:chromatin DNA binding"/>
    <property type="evidence" value="ECO:0007669"/>
    <property type="project" value="TreeGrafter"/>
</dbReference>
<feature type="region of interest" description="Disordered" evidence="4">
    <location>
        <begin position="96"/>
        <end position="139"/>
    </location>
</feature>
<accession>A0A4Z2D695</accession>
<evidence type="ECO:0000256" key="4">
    <source>
        <dbReference type="SAM" id="MobiDB-lite"/>
    </source>
</evidence>
<organism evidence="6 7">
    <name type="scientific">Schistosoma japonicum</name>
    <name type="common">Blood fluke</name>
    <dbReference type="NCBI Taxonomy" id="6182"/>
    <lineage>
        <taxon>Eukaryota</taxon>
        <taxon>Metazoa</taxon>
        <taxon>Spiralia</taxon>
        <taxon>Lophotrochozoa</taxon>
        <taxon>Platyhelminthes</taxon>
        <taxon>Trematoda</taxon>
        <taxon>Digenea</taxon>
        <taxon>Strigeidida</taxon>
        <taxon>Schistosomatoidea</taxon>
        <taxon>Schistosomatidae</taxon>
        <taxon>Schistosoma</taxon>
    </lineage>
</organism>
<keyword evidence="6" id="KW-0808">Transferase</keyword>
<dbReference type="SUPFAM" id="SSF51197">
    <property type="entry name" value="Clavaminate synthase-like"/>
    <property type="match status" value="1"/>
</dbReference>
<evidence type="ECO:0000313" key="6">
    <source>
        <dbReference type="EMBL" id="TNN12004.1"/>
    </source>
</evidence>
<dbReference type="PANTHER" id="PTHR12549:SF38">
    <property type="entry name" value="JMJC DOMAIN-CONTAINING HISTONE DEMETHYLASE 2, ISOFORM A"/>
    <property type="match status" value="1"/>
</dbReference>
<proteinExistence type="predicted"/>
<feature type="domain" description="JmjC" evidence="5">
    <location>
        <begin position="1908"/>
        <end position="2165"/>
    </location>
</feature>
<dbReference type="GO" id="GO:0000118">
    <property type="term" value="C:histone deacetylase complex"/>
    <property type="evidence" value="ECO:0007669"/>
    <property type="project" value="TreeGrafter"/>
</dbReference>
<feature type="compositionally biased region" description="Acidic residues" evidence="4">
    <location>
        <begin position="924"/>
        <end position="938"/>
    </location>
</feature>
<feature type="compositionally biased region" description="Polar residues" evidence="4">
    <location>
        <begin position="653"/>
        <end position="672"/>
    </location>
</feature>
<dbReference type="OrthoDB" id="1667110at2759"/>
<feature type="region of interest" description="Disordered" evidence="4">
    <location>
        <begin position="1080"/>
        <end position="1161"/>
    </location>
</feature>
<feature type="compositionally biased region" description="Low complexity" evidence="4">
    <location>
        <begin position="1287"/>
        <end position="1303"/>
    </location>
</feature>
<dbReference type="GO" id="GO:0000785">
    <property type="term" value="C:chromatin"/>
    <property type="evidence" value="ECO:0007669"/>
    <property type="project" value="TreeGrafter"/>
</dbReference>
<feature type="compositionally biased region" description="Acidic residues" evidence="4">
    <location>
        <begin position="1031"/>
        <end position="1040"/>
    </location>
</feature>
<feature type="compositionally biased region" description="Polar residues" evidence="4">
    <location>
        <begin position="253"/>
        <end position="271"/>
    </location>
</feature>
<feature type="region of interest" description="Disordered" evidence="4">
    <location>
        <begin position="1285"/>
        <end position="1377"/>
    </location>
</feature>
<dbReference type="Pfam" id="PF02373">
    <property type="entry name" value="JmjC"/>
    <property type="match status" value="1"/>
</dbReference>
<feature type="compositionally biased region" description="Basic residues" evidence="4">
    <location>
        <begin position="894"/>
        <end position="907"/>
    </location>
</feature>
<dbReference type="GO" id="GO:0006357">
    <property type="term" value="P:regulation of transcription by RNA polymerase II"/>
    <property type="evidence" value="ECO:0007669"/>
    <property type="project" value="TreeGrafter"/>
</dbReference>
<feature type="compositionally biased region" description="Low complexity" evidence="4">
    <location>
        <begin position="1045"/>
        <end position="1055"/>
    </location>
</feature>
<feature type="region of interest" description="Disordered" evidence="4">
    <location>
        <begin position="187"/>
        <end position="271"/>
    </location>
</feature>
<name>A0A4Z2D695_SCHJA</name>
<protein>
    <submittedName>
        <fullName evidence="6">Lysine-specific demethylase 3A isoform 1</fullName>
    </submittedName>
</protein>
<comment type="caution">
    <text evidence="6">The sequence shown here is derived from an EMBL/GenBank/DDBJ whole genome shotgun (WGS) entry which is preliminary data.</text>
</comment>
<keyword evidence="3" id="KW-0539">Nucleus</keyword>
<feature type="compositionally biased region" description="Polar residues" evidence="4">
    <location>
        <begin position="1080"/>
        <end position="1105"/>
    </location>
</feature>
<feature type="region of interest" description="Disordered" evidence="4">
    <location>
        <begin position="863"/>
        <end position="984"/>
    </location>
</feature>
<feature type="region of interest" description="Disordered" evidence="4">
    <location>
        <begin position="1006"/>
        <end position="1055"/>
    </location>
</feature>
<dbReference type="GO" id="GO:0046872">
    <property type="term" value="F:metal ion binding"/>
    <property type="evidence" value="ECO:0007669"/>
    <property type="project" value="UniProtKB-KW"/>
</dbReference>
<feature type="compositionally biased region" description="Polar residues" evidence="4">
    <location>
        <begin position="209"/>
        <end position="245"/>
    </location>
</feature>
<feature type="compositionally biased region" description="Low complexity" evidence="4">
    <location>
        <begin position="1008"/>
        <end position="1027"/>
    </location>
</feature>
<evidence type="ECO:0000256" key="3">
    <source>
        <dbReference type="ARBA" id="ARBA00023242"/>
    </source>
</evidence>
<feature type="compositionally biased region" description="Polar residues" evidence="4">
    <location>
        <begin position="1330"/>
        <end position="1341"/>
    </location>
</feature>
<dbReference type="Proteomes" id="UP000311919">
    <property type="component" value="Unassembled WGS sequence"/>
</dbReference>
<reference evidence="6 7" key="1">
    <citation type="submission" date="2019-03" db="EMBL/GenBank/DDBJ databases">
        <title>An improved genome assembly of the fluke Schistosoma japonicum.</title>
        <authorList>
            <person name="Hu W."/>
            <person name="Luo F."/>
            <person name="Yin M."/>
            <person name="Mo X."/>
            <person name="Sun C."/>
            <person name="Wu Q."/>
            <person name="Zhu B."/>
            <person name="Xiang M."/>
            <person name="Wang J."/>
            <person name="Wang Y."/>
            <person name="Zhang T."/>
            <person name="Xu B."/>
            <person name="Zheng H."/>
            <person name="Feng Z."/>
        </authorList>
    </citation>
    <scope>NUCLEOTIDE SEQUENCE [LARGE SCALE GENOMIC DNA]</scope>
    <source>
        <strain evidence="6">HuSjv2</strain>
        <tissue evidence="6">Worms</tissue>
    </source>
</reference>
<feature type="compositionally biased region" description="Polar residues" evidence="4">
    <location>
        <begin position="1116"/>
        <end position="1132"/>
    </location>
</feature>
<dbReference type="SMART" id="SM00558">
    <property type="entry name" value="JmjC"/>
    <property type="match status" value="1"/>
</dbReference>
<dbReference type="Gene3D" id="2.60.120.650">
    <property type="entry name" value="Cupin"/>
    <property type="match status" value="1"/>
</dbReference>
<feature type="region of interest" description="Disordered" evidence="4">
    <location>
        <begin position="653"/>
        <end position="680"/>
    </location>
</feature>
<evidence type="ECO:0000256" key="1">
    <source>
        <dbReference type="ARBA" id="ARBA00004123"/>
    </source>
</evidence>
<dbReference type="GO" id="GO:0032259">
    <property type="term" value="P:methylation"/>
    <property type="evidence" value="ECO:0007669"/>
    <property type="project" value="UniProtKB-KW"/>
</dbReference>
<dbReference type="PANTHER" id="PTHR12549">
    <property type="entry name" value="JMJC DOMAIN-CONTAINING HISTONE DEMETHYLATION PROTEIN"/>
    <property type="match status" value="1"/>
</dbReference>
<keyword evidence="2" id="KW-0479">Metal-binding</keyword>
<evidence type="ECO:0000313" key="7">
    <source>
        <dbReference type="Proteomes" id="UP000311919"/>
    </source>
</evidence>
<feature type="compositionally biased region" description="Low complexity" evidence="4">
    <location>
        <begin position="1139"/>
        <end position="1150"/>
    </location>
</feature>
<sequence length="2165" mass="238813">MLPKKKRWMAAAHTTSVTNLTSSHLTVTTMSNVGSKKLCCDTPMQTIGSFSRLSIPNSITSQIPVNNKTLPTGNLLSAGDQYGLSMLQQYQQQQQQQSFTNRSTSNVTSEYIHSDSKAQTVVPRQSNHPIRSTMPGHRNDANSNLITTFSHYPAELLQQQPGLLLQVLPQEYLANYAQNLAKLSANKNSGDPVHPQPDDCSVGSKINKVDSTSLSPNSGYSQSLFHQPDTQGRQIHASTHGNSPNLPLRIKSPDNSKIQRTPQSLRSSPMLNSPVFQYPAVANSQRFSPPPHPPPRCLSGSSDQTRHAKPMTQNHQLPAGFDLPTISAVARAASMLSPSQLEAAAALLSHWDNANQLALLTNNPSYKNLCNIADSLGSKQPINSAGLSFFPTVSSESIHVTTTTTTTTTTITTTSSNYIDSHTQITSRSGITTDCKSRRLSDLSFTNPRTVPSVSTGTLSDLRCPSMKTSPLPRSMDQLTNRLTSRSSTPVNEPLNKCDHMCCPPWLTTDKRNYSIDLSHSNRVQPSPHDPTVELADSRLAILHDAKLASLSVDWPSCTMNQNIPMSKASRIRSSSSFSPPVCLATCLPSTPESSFSMNQLNAKIATSGSSPSSASFAVTSESLVKSQISSECSSTIPVNFNSKGFTIHTQPSTPSCFQTTKSPSPNNGLTKISNSSQSQLSILPAENSPKNTHSPCGQFGIMNTNPTTYNDAVELSNKVGDRSSNNDCSAKRFTQPDHVKRHHLVGIPNAMPTLLAHSKQEGTRTKFNSDHRSQNISMPLKKRLIQRYEADSVDMKPSDLSICNLAKPEFSVDSSKLQNRSTYVSEDTKNIQYLPENQIAMEASVTEKSDCEEKKCKQNKRTKCGFSGGEMLNSRTNENKSSKIRTKSSSSALKKRGSKGSRRSKHSLNESELGVRLPTMESGFDDVTYDDEEDGENEANKDFNDEAIISKQTVIRQSRKHSSSRNSELALPHSSSLGSDIGRGNVKRRMAAVNGNLMMIVTAHAQRSTSSGSNNSRSSSSSSLRSVDAEVSDNEDDNEACLNSSSSSSMTTDRQLSYSQLQSYKSTLKYMNINSTLNNKHSLTSDESPSTTRSLVDSVPTTVYGSGLRKPKRSASLTGSMLTSNGSSTITAKKPRLSSSSSSSTVTTTKAPTKHRRADTGKVRTVIHKERNPDNDLTHIHFKDELLPNQNDYSPMASGNECTISMSDELSAALAEENLQFEELVKQLPGPPDLNRTANKSLHSTHSLNFYKRSQRVFVQLINCNDPGLKQVPKCRACRQTKVPYNNNNSNSNNNNNNDNNNLPLHYTNGQMDSDDDPENTKLIISDCPSPNDQSISSNGLDKGIHFKKPPGRGTNSDKNKRRESTNDRSKNKRHTAIHSPMSVFCRFWGFRKLCFNSRGVLKIADFCRSTESDALERSLWEMYHPVSPLLSPYAAKYLLECAGGLFCRLLHQELISLNGNHSHQAQCEKINSSIARNGIDHTMEGNKNDGNNSVAWKRPVKGVREMCDVCETTMFNTHWVCGKCGYSVCTDCFNESKLCNLGSSSEPRDNQLKFSENGTIEKGKSKYSRGRGGPHGWASCTTTRQHHDPNKLLLTSLLPSGVIGRLIHRLHRIANYYQIHLGCNCSSSTNSGTHSTDDLLLRPIMKSLDSHERPDRNSLDLLAEIALKVDTANTETLIDGSTGSRSMDNSVILSNVKTEPNTPYSNPSCTTIMDNGFVLLDGGNKDSNNKHTISFPSHSWIQSRNSTDQKLKCQIVNDSTPISTTNTSGDHESDLHRELSNVKYYQTSVGVNHRNPVFLCSDCPDSIGNLLAFQSEWKRNHPLVISGCQRKFSQELWTPQSFSNDFGNMKATLIDCATGAEITRYALKSFWDGFEKRERRITSKDGHPLCLKLKDWPTTDDFAELQPKRYTDLMSNLPMPNYTQRDGQLNLAARLSSFFVCPDLGPKLYVAYGTVGSSSISTTNLHVDIADAVNVMLYVGQPVDSLNEMLTNAESVVNALTSAHVDNIYLDRAVNWLNKIKSRHTNVHNNNSNNTTNTATNTHEIDSEDIPGALWHIFLPEDSTGLREFLSRISEDETGTPVETGSDPIHDQLFYMDQSLLDRLYDCTGIKPYTIVQFHGDAVFIPAGAAHQVSYISLKKIIQSILFLSTFSPFFLYREYRLF</sequence>
<dbReference type="GO" id="GO:0008168">
    <property type="term" value="F:methyltransferase activity"/>
    <property type="evidence" value="ECO:0007669"/>
    <property type="project" value="UniProtKB-KW"/>
</dbReference>
<gene>
    <name evidence="6" type="ORF">EWB00_004151</name>
</gene>
<dbReference type="PROSITE" id="PS51184">
    <property type="entry name" value="JMJC"/>
    <property type="match status" value="1"/>
</dbReference>
<dbReference type="EMBL" id="SKCS01000277">
    <property type="protein sequence ID" value="TNN12004.1"/>
    <property type="molecule type" value="Genomic_DNA"/>
</dbReference>
<keyword evidence="7" id="KW-1185">Reference proteome</keyword>
<keyword evidence="6" id="KW-0489">Methyltransferase</keyword>
<feature type="region of interest" description="Disordered" evidence="4">
    <location>
        <begin position="284"/>
        <end position="319"/>
    </location>
</feature>